<evidence type="ECO:0000313" key="3">
    <source>
        <dbReference type="Proteomes" id="UP000614811"/>
    </source>
</evidence>
<proteinExistence type="predicted"/>
<dbReference type="EMBL" id="BMXA01000007">
    <property type="protein sequence ID" value="GHA18258.1"/>
    <property type="molecule type" value="Genomic_DNA"/>
</dbReference>
<dbReference type="RefSeq" id="WP_189402509.1">
    <property type="nucleotide sequence ID" value="NZ_BMXA01000007.1"/>
</dbReference>
<dbReference type="AlphaFoldDB" id="A0A918S121"/>
<feature type="domain" description="Aminoglycoside phosphotransferase" evidence="1">
    <location>
        <begin position="22"/>
        <end position="221"/>
    </location>
</feature>
<organism evidence="2 3">
    <name type="scientific">Arenicella chitinivorans</name>
    <dbReference type="NCBI Taxonomy" id="1329800"/>
    <lineage>
        <taxon>Bacteria</taxon>
        <taxon>Pseudomonadati</taxon>
        <taxon>Pseudomonadota</taxon>
        <taxon>Gammaproteobacteria</taxon>
        <taxon>Arenicellales</taxon>
        <taxon>Arenicellaceae</taxon>
        <taxon>Arenicella</taxon>
    </lineage>
</organism>
<reference evidence="2" key="1">
    <citation type="journal article" date="2014" name="Int. J. Syst. Evol. Microbiol.">
        <title>Complete genome sequence of Corynebacterium casei LMG S-19264T (=DSM 44701T), isolated from a smear-ripened cheese.</title>
        <authorList>
            <consortium name="US DOE Joint Genome Institute (JGI-PGF)"/>
            <person name="Walter F."/>
            <person name="Albersmeier A."/>
            <person name="Kalinowski J."/>
            <person name="Ruckert C."/>
        </authorList>
    </citation>
    <scope>NUCLEOTIDE SEQUENCE</scope>
    <source>
        <strain evidence="2">KCTC 12711</strain>
    </source>
</reference>
<reference evidence="2" key="2">
    <citation type="submission" date="2020-09" db="EMBL/GenBank/DDBJ databases">
        <authorList>
            <person name="Sun Q."/>
            <person name="Kim S."/>
        </authorList>
    </citation>
    <scope>NUCLEOTIDE SEQUENCE</scope>
    <source>
        <strain evidence="2">KCTC 12711</strain>
    </source>
</reference>
<evidence type="ECO:0000259" key="1">
    <source>
        <dbReference type="Pfam" id="PF01636"/>
    </source>
</evidence>
<dbReference type="Proteomes" id="UP000614811">
    <property type="component" value="Unassembled WGS sequence"/>
</dbReference>
<accession>A0A918S121</accession>
<gene>
    <name evidence="2" type="ORF">GCM10008090_29800</name>
</gene>
<dbReference type="PANTHER" id="PTHR40086:SF1">
    <property type="entry name" value="CELL CYCLE REGULATOR CCRZ"/>
    <property type="match status" value="1"/>
</dbReference>
<comment type="caution">
    <text evidence="2">The sequence shown here is derived from an EMBL/GenBank/DDBJ whole genome shotgun (WGS) entry which is preliminary data.</text>
</comment>
<dbReference type="Gene3D" id="3.90.1200.10">
    <property type="match status" value="1"/>
</dbReference>
<dbReference type="SUPFAM" id="SSF56112">
    <property type="entry name" value="Protein kinase-like (PK-like)"/>
    <property type="match status" value="1"/>
</dbReference>
<sequence>MQPSNLLANWRRWGLTAQPKIVEQFTAGQNHQTVLLQSADEFWVLKQFSHSFDLAISAQRWAAAQGLAPKIHFADDDVALMAYQESVPFAGHHIKLLAQALHKLHSAPEPTTFARFDLIEFCQQYLANLEGALAEQATSIHRGLANALHSFAQDATPWCVCHNDLVISNCLFEAKRVWFIDWEYTMLHNPWFDLAAIVLYFELDSQQSQHFLAHYAPGWEAKQQTPIFLAAQIALLWGDLLWHLSKYGTPYLLANPSRFTQLDDLTARFNTLAT</sequence>
<dbReference type="InterPro" id="IPR011009">
    <property type="entry name" value="Kinase-like_dom_sf"/>
</dbReference>
<evidence type="ECO:0000313" key="2">
    <source>
        <dbReference type="EMBL" id="GHA18258.1"/>
    </source>
</evidence>
<protein>
    <recommendedName>
        <fullName evidence="1">Aminoglycoside phosphotransferase domain-containing protein</fullName>
    </recommendedName>
</protein>
<name>A0A918S121_9GAMM</name>
<dbReference type="Pfam" id="PF01636">
    <property type="entry name" value="APH"/>
    <property type="match status" value="1"/>
</dbReference>
<keyword evidence="3" id="KW-1185">Reference proteome</keyword>
<dbReference type="InterPro" id="IPR002575">
    <property type="entry name" value="Aminoglycoside_PTrfase"/>
</dbReference>
<dbReference type="PANTHER" id="PTHR40086">
    <property type="entry name" value="PHOSPHOTRANSFERASE YTMP-RELATED"/>
    <property type="match status" value="1"/>
</dbReference>
<dbReference type="InterPro" id="IPR052077">
    <property type="entry name" value="CcrZ_PhaseVar_Mediator"/>
</dbReference>